<evidence type="ECO:0000313" key="3">
    <source>
        <dbReference type="Proteomes" id="UP000540656"/>
    </source>
</evidence>
<evidence type="ECO:0000313" key="2">
    <source>
        <dbReference type="EMBL" id="NYG60748.1"/>
    </source>
</evidence>
<comment type="caution">
    <text evidence="2">The sequence shown here is derived from an EMBL/GenBank/DDBJ whole genome shotgun (WGS) entry which is preliminary data.</text>
</comment>
<feature type="transmembrane region" description="Helical" evidence="1">
    <location>
        <begin position="34"/>
        <end position="55"/>
    </location>
</feature>
<name>A0A7Y9UQK5_9ACTN</name>
<keyword evidence="1" id="KW-1133">Transmembrane helix</keyword>
<dbReference type="AlphaFoldDB" id="A0A7Y9UQK5"/>
<dbReference type="RefSeq" id="WP_179503640.1">
    <property type="nucleotide sequence ID" value="NZ_JACCAA010000001.1"/>
</dbReference>
<dbReference type="EMBL" id="JACCAA010000001">
    <property type="protein sequence ID" value="NYG60748.1"/>
    <property type="molecule type" value="Genomic_DNA"/>
</dbReference>
<dbReference type="PROSITE" id="PS51257">
    <property type="entry name" value="PROKAR_LIPOPROTEIN"/>
    <property type="match status" value="1"/>
</dbReference>
<feature type="transmembrane region" description="Helical" evidence="1">
    <location>
        <begin position="7"/>
        <end position="28"/>
    </location>
</feature>
<evidence type="ECO:0008006" key="4">
    <source>
        <dbReference type="Google" id="ProtNLM"/>
    </source>
</evidence>
<gene>
    <name evidence="2" type="ORF">BJ980_003671</name>
</gene>
<feature type="transmembrane region" description="Helical" evidence="1">
    <location>
        <begin position="62"/>
        <end position="84"/>
    </location>
</feature>
<keyword evidence="1" id="KW-0812">Transmembrane</keyword>
<dbReference type="Proteomes" id="UP000540656">
    <property type="component" value="Unassembled WGS sequence"/>
</dbReference>
<accession>A0A7Y9UQK5</accession>
<protein>
    <recommendedName>
        <fullName evidence="4">DUF4175 domain-containing protein</fullName>
    </recommendedName>
</protein>
<keyword evidence="1" id="KW-0472">Membrane</keyword>
<proteinExistence type="predicted"/>
<keyword evidence="3" id="KW-1185">Reference proteome</keyword>
<organism evidence="2 3">
    <name type="scientific">Nocardioides daedukensis</name>
    <dbReference type="NCBI Taxonomy" id="634462"/>
    <lineage>
        <taxon>Bacteria</taxon>
        <taxon>Bacillati</taxon>
        <taxon>Actinomycetota</taxon>
        <taxon>Actinomycetes</taxon>
        <taxon>Propionibacteriales</taxon>
        <taxon>Nocardioidaceae</taxon>
        <taxon>Nocardioides</taxon>
    </lineage>
</organism>
<sequence length="85" mass="9649">MRVREKVSPWPFVGMGALACAFFLYAAAWTFAPWWVVVLNLVVWLVAFVVATRWWTPRPMAVAVLGGGVIAWWFVVYLGGGLYLW</sequence>
<evidence type="ECO:0000256" key="1">
    <source>
        <dbReference type="SAM" id="Phobius"/>
    </source>
</evidence>
<reference evidence="2 3" key="1">
    <citation type="submission" date="2020-07" db="EMBL/GenBank/DDBJ databases">
        <title>Sequencing the genomes of 1000 actinobacteria strains.</title>
        <authorList>
            <person name="Klenk H.-P."/>
        </authorList>
    </citation>
    <scope>NUCLEOTIDE SEQUENCE [LARGE SCALE GENOMIC DNA]</scope>
    <source>
        <strain evidence="2 3">DSM 23819</strain>
    </source>
</reference>